<dbReference type="Gene3D" id="2.130.10.130">
    <property type="entry name" value="Integrin alpha, N-terminal"/>
    <property type="match status" value="4"/>
</dbReference>
<comment type="caution">
    <text evidence="6">The sequence shown here is derived from an EMBL/GenBank/DDBJ whole genome shotgun (WGS) entry which is preliminary data.</text>
</comment>
<dbReference type="InterPro" id="IPR013517">
    <property type="entry name" value="FG-GAP"/>
</dbReference>
<dbReference type="InterPro" id="IPR000413">
    <property type="entry name" value="Integrin_alpha"/>
</dbReference>
<feature type="domain" description="M23ase beta-sheet core" evidence="5">
    <location>
        <begin position="70"/>
        <end position="173"/>
    </location>
</feature>
<keyword evidence="2" id="KW-0677">Repeat</keyword>
<dbReference type="Proteomes" id="UP001296967">
    <property type="component" value="Unassembled WGS sequence"/>
</dbReference>
<dbReference type="SUPFAM" id="SSF69318">
    <property type="entry name" value="Integrin alpha N-terminal domain"/>
    <property type="match status" value="2"/>
</dbReference>
<accession>A0AAJ0UHR2</accession>
<dbReference type="NCBIfam" id="TIGR01965">
    <property type="entry name" value="VCBS_repeat"/>
    <property type="match status" value="1"/>
</dbReference>
<keyword evidence="7" id="KW-1185">Reference proteome</keyword>
<dbReference type="PANTHER" id="PTHR23221">
    <property type="entry name" value="GLYCOSYLPHOSPHATIDYLINOSITOL PHOSPHOLIPASE D"/>
    <property type="match status" value="1"/>
</dbReference>
<dbReference type="SUPFAM" id="SSF53474">
    <property type="entry name" value="alpha/beta-Hydrolases"/>
    <property type="match status" value="1"/>
</dbReference>
<name>A0AAJ0UHR2_HALSE</name>
<dbReference type="GO" id="GO:0008305">
    <property type="term" value="C:integrin complex"/>
    <property type="evidence" value="ECO:0007669"/>
    <property type="project" value="InterPro"/>
</dbReference>
<evidence type="ECO:0000256" key="3">
    <source>
        <dbReference type="ARBA" id="ARBA00022801"/>
    </source>
</evidence>
<gene>
    <name evidence="6" type="ORF">CCR82_14580</name>
</gene>
<evidence type="ECO:0000256" key="4">
    <source>
        <dbReference type="ARBA" id="ARBA00023180"/>
    </source>
</evidence>
<dbReference type="PRINTS" id="PR01185">
    <property type="entry name" value="INTEGRINA"/>
</dbReference>
<evidence type="ECO:0000256" key="2">
    <source>
        <dbReference type="ARBA" id="ARBA00022737"/>
    </source>
</evidence>
<dbReference type="PROSITE" id="PS51470">
    <property type="entry name" value="FG_GAP"/>
    <property type="match status" value="3"/>
</dbReference>
<keyword evidence="3" id="KW-0378">Hydrolase</keyword>
<dbReference type="InterPro" id="IPR010221">
    <property type="entry name" value="VCBS_dom"/>
</dbReference>
<keyword evidence="4" id="KW-0325">Glycoprotein</keyword>
<dbReference type="Pfam" id="PF01551">
    <property type="entry name" value="Peptidase_M23"/>
    <property type="match status" value="1"/>
</dbReference>
<reference evidence="6" key="1">
    <citation type="submission" date="2017-05" db="EMBL/GenBank/DDBJ databases">
        <authorList>
            <person name="Imhoff J.F."/>
            <person name="Rahn T."/>
            <person name="Kuenzel S."/>
            <person name="Neulinger S.C."/>
        </authorList>
    </citation>
    <scope>NUCLEOTIDE SEQUENCE</scope>
    <source>
        <strain evidence="6">DSM 4395</strain>
    </source>
</reference>
<dbReference type="Gene3D" id="2.70.70.10">
    <property type="entry name" value="Glucose Permease (Domain IIA)"/>
    <property type="match status" value="1"/>
</dbReference>
<dbReference type="Pfam" id="PF01839">
    <property type="entry name" value="FG-GAP"/>
    <property type="match status" value="7"/>
</dbReference>
<dbReference type="InterPro" id="IPR011055">
    <property type="entry name" value="Dup_hybrid_motif"/>
</dbReference>
<dbReference type="Pfam" id="PF26363">
    <property type="entry name" value="Phospholipase-like"/>
    <property type="match status" value="1"/>
</dbReference>
<dbReference type="Pfam" id="PF17963">
    <property type="entry name" value="Big_9"/>
    <property type="match status" value="1"/>
</dbReference>
<dbReference type="InterPro" id="IPR016047">
    <property type="entry name" value="M23ase_b-sheet_dom"/>
</dbReference>
<dbReference type="CDD" id="cd12797">
    <property type="entry name" value="M23_peptidase"/>
    <property type="match status" value="1"/>
</dbReference>
<dbReference type="RefSeq" id="WP_201246550.1">
    <property type="nucleotide sequence ID" value="NZ_NHSF01000068.1"/>
</dbReference>
<dbReference type="GO" id="GO:0007155">
    <property type="term" value="P:cell adhesion"/>
    <property type="evidence" value="ECO:0007669"/>
    <property type="project" value="InterPro"/>
</dbReference>
<keyword evidence="1" id="KW-0732">Signal</keyword>
<protein>
    <recommendedName>
        <fullName evidence="5">M23ase beta-sheet core domain-containing protein</fullName>
    </recommendedName>
</protein>
<reference evidence="6" key="2">
    <citation type="journal article" date="2020" name="Microorganisms">
        <title>Osmotic Adaptation and Compatible Solute Biosynthesis of Phototrophic Bacteria as Revealed from Genome Analyses.</title>
        <authorList>
            <person name="Imhoff J.F."/>
            <person name="Rahn T."/>
            <person name="Kunzel S."/>
            <person name="Keller A."/>
            <person name="Neulinger S.C."/>
        </authorList>
    </citation>
    <scope>NUCLEOTIDE SEQUENCE</scope>
    <source>
        <strain evidence="6">DSM 4395</strain>
    </source>
</reference>
<evidence type="ECO:0000256" key="1">
    <source>
        <dbReference type="ARBA" id="ARBA00022729"/>
    </source>
</evidence>
<evidence type="ECO:0000313" key="7">
    <source>
        <dbReference type="Proteomes" id="UP001296967"/>
    </source>
</evidence>
<proteinExistence type="predicted"/>
<dbReference type="Gene3D" id="3.40.50.1820">
    <property type="entry name" value="alpha/beta hydrolase"/>
    <property type="match status" value="1"/>
</dbReference>
<evidence type="ECO:0000259" key="5">
    <source>
        <dbReference type="Pfam" id="PF01551"/>
    </source>
</evidence>
<dbReference type="EMBL" id="NHSF01000068">
    <property type="protein sequence ID" value="MBK5931713.1"/>
    <property type="molecule type" value="Genomic_DNA"/>
</dbReference>
<dbReference type="GO" id="GO:0006629">
    <property type="term" value="P:lipid metabolic process"/>
    <property type="evidence" value="ECO:0007669"/>
    <property type="project" value="InterPro"/>
</dbReference>
<dbReference type="GO" id="GO:0016787">
    <property type="term" value="F:hydrolase activity"/>
    <property type="evidence" value="ECO:0007669"/>
    <property type="project" value="UniProtKB-KW"/>
</dbReference>
<dbReference type="InterPro" id="IPR028994">
    <property type="entry name" value="Integrin_alpha_N"/>
</dbReference>
<sequence length="1782" mass="184687">MPITHPLDADKFRLPLGSGVLTAALDHDDTPDDGYYNALDFNEENDLGNGSTYHLGEDWNGEGGGDTDLEDPVYAIANGVVVAVVDDQRTATTGFGNHVVVRHDLAAPILVNGQTVTHVHSLYAHLHSAAYGDEQTDAVRVGDAIGIGEQIGTLGSSGYGEVAHLHFEITLNDTLPTSDDGYNPNGAPAGWTDPSDFIDNANAALASEGGASPFPAVIELSDLDGSNGFVINGVAQYDRAGDSVSLAGDINSDGIDDLIIGALGADPNGPISGASYVVFGDAGGFGPSLELSLLDGGNGFVINGVSYHDMSGVSVSAAGDINGDGTDDLIIGAEAAEANGPGSGASYVVFGDAGGFGPSLELSSLDGSNGFVINGVSENDYSGASISAAGDINGDSTDDLIIGALRADPNGAGSGASYVVFGDAGGFGPSLELSSLDGSNGFVINGVSEWDQSASVSAAGDINGDGTDDLIIGARNADPNGPESGASYVVFGDAGGFGPSLELSSLDGSNGFVINGVSENDWSGSVSAAGDINGDGTDDLIIGAYGADPNGPGSGASYVVFGDAGGFGPSLELSSLDGSNGFVINGVSENDYSGASVGAAGDINGDGTDDLIIGAWNADPNGPKSGASYVVFGDAGGFGPSLELSSLDGSNGFVINGVSEEDSSASRVSAAGDINGDGTDDLIIGARNADPNGPGSGASYVVFGRAVGNPGNGIPSATGLDQTVSPNVTIPLAGLFEWSDPDGADDIVAFAVRDRSIGGGYLARNGERLTDGELFDNVPITQIGQWAFVADDAGGTDDVGFNAIDAAGAYNTPSAVATVAVFENSPPEVTPIHPQPIHEVGEPILASDLFIVSDPDGTGDIEAVLISIDEGKGELNLDGLTMSQGVGVNLDQLSRVTFTPGESAVPSVLRVELLDAAGNTVSVRIPVNTPTVPFYNEEMAEFFARIVAYDEDLPGLLADGEPQPVSLPSSDNTLLGWDVVKVFERGSAVTPDAFVAVALASVTGETVLAFRGTKGLGDWLDNIRDFSGPGSSQFDEAWDTLDIETWLRDHPGTHLTGHSQGGAQAQLAAVRAATSPEPFQVGTVTTFNSAGISNDKYNAFMTGADTVGAVTHVISANDLVSLSGDAFLPGVVDRYDFDLDVTGNLPSIRDFVIAAHTGHWSNEGYYAGSYHSSDFNQHTGYRDVTYDLTVENLSAQSYSPLDFPDEFNSQYASFLLAVSKTLSPYLAFALSTRGTLEAARDELSLLYRPIEFTVDVSLVLDKAARTMGEWGAEGVIALRDLSTEGWERVANFTANRWEDLKGAGVGAFKNLVTSLERLDPASQATWPVNAISDSDWALPFMAGPEPLEVVVAAEGTATANSTAPALLVGSSPNMQFQGGVGDQIFYGAGSDQIVAWSAETATALDPTIDAAGSDVIFGSRATLDLTEVQGFYLDDAIFVADEQFDADDIVVTRGSAVLSVDTDKDGETDFTMRLLGAYDLDSFVVTQSEQGTRITHDGFMGPRLANDVGVGFETVSDSAFTTASVFENDVPFSGNTLEMVSVDTSTILGQLSSNEDGTFDYDPGDAFRFLAEGELATESFRYTARDETGLMAEAQVTITIAGAEEESPLDPQVYINEFMQSLAGEDVELNPQLQQIFTRILSRQITIDETNQVESSPAFDTLSRVFTYVATKNLDARPEGGPFGYSSSRIDQAKTRGQEALNDVNPREDVPENINLFPLGGMSTNAGSFYTGDGDINLFDDVAIESTSFDENASFLFGNSAKTESVSQITLTGVDGLFLDAE</sequence>
<evidence type="ECO:0000313" key="6">
    <source>
        <dbReference type="EMBL" id="MBK5931713.1"/>
    </source>
</evidence>
<dbReference type="InterPro" id="IPR013519">
    <property type="entry name" value="Int_alpha_beta-p"/>
</dbReference>
<dbReference type="SUPFAM" id="SSF51261">
    <property type="entry name" value="Duplicated hybrid motif"/>
    <property type="match status" value="1"/>
</dbReference>
<organism evidence="6 7">
    <name type="scientific">Halochromatium salexigens</name>
    <name type="common">Chromatium salexigens</name>
    <dbReference type="NCBI Taxonomy" id="49447"/>
    <lineage>
        <taxon>Bacteria</taxon>
        <taxon>Pseudomonadati</taxon>
        <taxon>Pseudomonadota</taxon>
        <taxon>Gammaproteobacteria</taxon>
        <taxon>Chromatiales</taxon>
        <taxon>Chromatiaceae</taxon>
        <taxon>Halochromatium</taxon>
    </lineage>
</organism>
<dbReference type="InterPro" id="IPR029058">
    <property type="entry name" value="AB_hydrolase_fold"/>
</dbReference>
<dbReference type="PANTHER" id="PTHR23221:SF7">
    <property type="entry name" value="PHOSPHATIDYLINOSITOL-GLYCAN-SPECIFIC PHOSPHOLIPASE D"/>
    <property type="match status" value="1"/>
</dbReference>
<dbReference type="SMART" id="SM00191">
    <property type="entry name" value="Int_alpha"/>
    <property type="match status" value="7"/>
</dbReference>